<dbReference type="Proteomes" id="UP001063816">
    <property type="component" value="Unassembled WGS sequence"/>
</dbReference>
<feature type="compositionally biased region" description="Basic and acidic residues" evidence="1">
    <location>
        <begin position="19"/>
        <end position="33"/>
    </location>
</feature>
<gene>
    <name evidence="2" type="ORF">M8014_02925</name>
</gene>
<comment type="caution">
    <text evidence="2">The sequence shown here is derived from an EMBL/GenBank/DDBJ whole genome shotgun (WGS) entry which is preliminary data.</text>
</comment>
<feature type="compositionally biased region" description="Polar residues" evidence="1">
    <location>
        <begin position="1"/>
        <end position="17"/>
    </location>
</feature>
<keyword evidence="3" id="KW-1185">Reference proteome</keyword>
<protein>
    <submittedName>
        <fullName evidence="2">Uncharacterized protein</fullName>
    </submittedName>
</protein>
<evidence type="ECO:0000256" key="1">
    <source>
        <dbReference type="SAM" id="MobiDB-lite"/>
    </source>
</evidence>
<evidence type="ECO:0000313" key="2">
    <source>
        <dbReference type="EMBL" id="MCU6663298.1"/>
    </source>
</evidence>
<dbReference type="EMBL" id="JAMGZK010000037">
    <property type="protein sequence ID" value="MCU6663298.1"/>
    <property type="molecule type" value="Genomic_DNA"/>
</dbReference>
<evidence type="ECO:0000313" key="3">
    <source>
        <dbReference type="Proteomes" id="UP001063816"/>
    </source>
</evidence>
<organism evidence="2 3">
    <name type="scientific">Silvania hatchlandensis</name>
    <dbReference type="NCBI Taxonomy" id="2926469"/>
    <lineage>
        <taxon>Bacteria</taxon>
        <taxon>Pseudomonadati</taxon>
        <taxon>Pseudomonadota</taxon>
        <taxon>Gammaproteobacteria</taxon>
        <taxon>Enterobacterales</taxon>
        <taxon>Enterobacteriaceae</taxon>
        <taxon>Silvania</taxon>
    </lineage>
</organism>
<proteinExistence type="predicted"/>
<reference evidence="2" key="1">
    <citation type="submission" date="2022-05" db="EMBL/GenBank/DDBJ databases">
        <title>Description of a novel species of Leclercia; Leclercia tamurae and the Proposal for a Novel Genus Silvania gen. nov. Containing Two Novel Species Silvania hatchlandensis sp. nov. and Silvania confinis sp. nov. Isolated from the Rhizosphere of Oak.</title>
        <authorList>
            <person name="Maddock D.W."/>
            <person name="Brady C.L."/>
            <person name="Denman S."/>
            <person name="Arnold D."/>
        </authorList>
    </citation>
    <scope>NUCLEOTIDE SEQUENCE</scope>
    <source>
        <strain evidence="2">H19S6</strain>
    </source>
</reference>
<accession>A0A9J6Q233</accession>
<dbReference type="AlphaFoldDB" id="A0A9J6Q233"/>
<feature type="region of interest" description="Disordered" evidence="1">
    <location>
        <begin position="1"/>
        <end position="33"/>
    </location>
</feature>
<dbReference type="RefSeq" id="WP_271281053.1">
    <property type="nucleotide sequence ID" value="NZ_JAMGZK010000037.1"/>
</dbReference>
<sequence length="62" mass="7282">MKVNPRKNNTSYSTLTTPERVKKTRLTDHDRASEEHQSFIRAMNDFVAKHGTITDDEFFRVI</sequence>
<name>A0A9J6Q233_9ENTR</name>